<organism evidence="8 9">
    <name type="scientific">Turnera subulata</name>
    <dbReference type="NCBI Taxonomy" id="218843"/>
    <lineage>
        <taxon>Eukaryota</taxon>
        <taxon>Viridiplantae</taxon>
        <taxon>Streptophyta</taxon>
        <taxon>Embryophyta</taxon>
        <taxon>Tracheophyta</taxon>
        <taxon>Spermatophyta</taxon>
        <taxon>Magnoliopsida</taxon>
        <taxon>eudicotyledons</taxon>
        <taxon>Gunneridae</taxon>
        <taxon>Pentapetalae</taxon>
        <taxon>rosids</taxon>
        <taxon>fabids</taxon>
        <taxon>Malpighiales</taxon>
        <taxon>Passifloraceae</taxon>
        <taxon>Turnera</taxon>
    </lineage>
</organism>
<gene>
    <name evidence="8" type="ORF">Tsubulata_036572</name>
</gene>
<dbReference type="AlphaFoldDB" id="A0A9Q0F8H0"/>
<dbReference type="InterPro" id="IPR050655">
    <property type="entry name" value="Plant_B3_domain"/>
</dbReference>
<accession>A0A9Q0F8H0</accession>
<dbReference type="CDD" id="cd10017">
    <property type="entry name" value="B3_DNA"/>
    <property type="match status" value="2"/>
</dbReference>
<evidence type="ECO:0000259" key="7">
    <source>
        <dbReference type="PROSITE" id="PS50863"/>
    </source>
</evidence>
<protein>
    <recommendedName>
        <fullName evidence="7">TF-B3 domain-containing protein</fullName>
    </recommendedName>
</protein>
<keyword evidence="2" id="KW-0805">Transcription regulation</keyword>
<reference evidence="8" key="2">
    <citation type="journal article" date="2023" name="Plants (Basel)">
        <title>Annotation of the Turnera subulata (Passifloraceae) Draft Genome Reveals the S-Locus Evolved after the Divergence of Turneroideae from Passifloroideae in a Stepwise Manner.</title>
        <authorList>
            <person name="Henning P.M."/>
            <person name="Roalson E.H."/>
            <person name="Mir W."/>
            <person name="McCubbin A.G."/>
            <person name="Shore J.S."/>
        </authorList>
    </citation>
    <scope>NUCLEOTIDE SEQUENCE</scope>
    <source>
        <strain evidence="8">F60SS</strain>
    </source>
</reference>
<keyword evidence="4" id="KW-0804">Transcription</keyword>
<feature type="domain" description="TF-B3" evidence="7">
    <location>
        <begin position="290"/>
        <end position="391"/>
    </location>
</feature>
<evidence type="ECO:0000256" key="2">
    <source>
        <dbReference type="ARBA" id="ARBA00023015"/>
    </source>
</evidence>
<comment type="subcellular location">
    <subcellularLocation>
        <location evidence="1">Nucleus</location>
    </subcellularLocation>
</comment>
<dbReference type="SUPFAM" id="SSF101936">
    <property type="entry name" value="DNA-binding pseudobarrel domain"/>
    <property type="match status" value="2"/>
</dbReference>
<dbReference type="EMBL" id="JAKUCV010006578">
    <property type="protein sequence ID" value="KAJ4826795.1"/>
    <property type="molecule type" value="Genomic_DNA"/>
</dbReference>
<dbReference type="Gene3D" id="2.40.330.10">
    <property type="entry name" value="DNA-binding pseudobarrel domain"/>
    <property type="match status" value="2"/>
</dbReference>
<dbReference type="GO" id="GO:0003677">
    <property type="term" value="F:DNA binding"/>
    <property type="evidence" value="ECO:0007669"/>
    <property type="project" value="UniProtKB-KW"/>
</dbReference>
<comment type="caution">
    <text evidence="8">The sequence shown here is derived from an EMBL/GenBank/DDBJ whole genome shotgun (WGS) entry which is preliminary data.</text>
</comment>
<reference evidence="8" key="1">
    <citation type="submission" date="2022-02" db="EMBL/GenBank/DDBJ databases">
        <authorList>
            <person name="Henning P.M."/>
            <person name="McCubbin A.G."/>
            <person name="Shore J.S."/>
        </authorList>
    </citation>
    <scope>NUCLEOTIDE SEQUENCE</scope>
    <source>
        <strain evidence="8">F60SS</strain>
        <tissue evidence="8">Leaves</tissue>
    </source>
</reference>
<evidence type="ECO:0000256" key="4">
    <source>
        <dbReference type="ARBA" id="ARBA00023163"/>
    </source>
</evidence>
<dbReference type="SMART" id="SM01019">
    <property type="entry name" value="B3"/>
    <property type="match status" value="2"/>
</dbReference>
<dbReference type="Pfam" id="PF02362">
    <property type="entry name" value="B3"/>
    <property type="match status" value="2"/>
</dbReference>
<evidence type="ECO:0000313" key="8">
    <source>
        <dbReference type="EMBL" id="KAJ4826795.1"/>
    </source>
</evidence>
<evidence type="ECO:0000256" key="5">
    <source>
        <dbReference type="ARBA" id="ARBA00023242"/>
    </source>
</evidence>
<dbReference type="InterPro" id="IPR003340">
    <property type="entry name" value="B3_DNA-bd"/>
</dbReference>
<keyword evidence="9" id="KW-1185">Reference proteome</keyword>
<feature type="domain" description="TF-B3" evidence="7">
    <location>
        <begin position="16"/>
        <end position="109"/>
    </location>
</feature>
<keyword evidence="5" id="KW-0539">Nucleus</keyword>
<evidence type="ECO:0000256" key="6">
    <source>
        <dbReference type="SAM" id="MobiDB-lite"/>
    </source>
</evidence>
<feature type="region of interest" description="Disordered" evidence="6">
    <location>
        <begin position="117"/>
        <end position="185"/>
    </location>
</feature>
<dbReference type="InterPro" id="IPR015300">
    <property type="entry name" value="DNA-bd_pseudobarrel_sf"/>
</dbReference>
<dbReference type="PANTHER" id="PTHR31920:SF37">
    <property type="entry name" value="B3 DOMAIN-CONTAINING TRANSCRIPTION FACTOR VRN1"/>
    <property type="match status" value="1"/>
</dbReference>
<feature type="compositionally biased region" description="Polar residues" evidence="6">
    <location>
        <begin position="136"/>
        <end position="145"/>
    </location>
</feature>
<dbReference type="PROSITE" id="PS50863">
    <property type="entry name" value="B3"/>
    <property type="match status" value="2"/>
</dbReference>
<evidence type="ECO:0000256" key="3">
    <source>
        <dbReference type="ARBA" id="ARBA00023125"/>
    </source>
</evidence>
<dbReference type="OrthoDB" id="1666376at2759"/>
<keyword evidence="3" id="KW-0238">DNA-binding</keyword>
<dbReference type="PANTHER" id="PTHR31920">
    <property type="entry name" value="B3 DOMAIN-CONTAINING"/>
    <property type="match status" value="1"/>
</dbReference>
<name>A0A9Q0F8H0_9ROSI</name>
<evidence type="ECO:0000313" key="9">
    <source>
        <dbReference type="Proteomes" id="UP001141552"/>
    </source>
</evidence>
<dbReference type="Proteomes" id="UP001141552">
    <property type="component" value="Unassembled WGS sequence"/>
</dbReference>
<evidence type="ECO:0000256" key="1">
    <source>
        <dbReference type="ARBA" id="ARBA00004123"/>
    </source>
</evidence>
<sequence length="395" mass="45519">MRPSETVSKTGRPYSLFYKLVFPREFKEKKMRIPPKFVRYYRNELCDAATIVVPTGRVWPIGLSEKNKDIFFDMGCPRFLEHYSITEGQFLIFKYEGDSRFNVRICDTSCCEIRYPPDEINNNEGPSRQRGEPSHRSTPVETANLPTPCAFSSPLLNNSDLRRNETRTSTKGKGKVRTDVGETEFTEVEEEETWETEFMELDEEETGCGEQCANTFTNRVGSQSVEIVDLDSSDGSETHEASNTTRRRLYEAKRKVKVCFGIQRQRLNSASPASRRAIQETEKIEADNPCFRTLLSTDNMKKHQMYVPLKFARRYLSRVGHLERIVIHGSCGRKWVFRFYHLKYGGDLHYSLTAGFQGFFEDNMLEAGDVLHFELVDSENPGLKVHIFHAQDFAG</sequence>
<dbReference type="GO" id="GO:0005634">
    <property type="term" value="C:nucleus"/>
    <property type="evidence" value="ECO:0007669"/>
    <property type="project" value="UniProtKB-SubCell"/>
</dbReference>
<proteinExistence type="predicted"/>